<dbReference type="RefSeq" id="WP_301573935.1">
    <property type="nucleotide sequence ID" value="NZ_JAPWIE010000008.1"/>
</dbReference>
<organism evidence="2 3">
    <name type="scientific">Gordonia rubripertincta</name>
    <name type="common">Rhodococcus corallinus</name>
    <dbReference type="NCBI Taxonomy" id="36822"/>
    <lineage>
        <taxon>Bacteria</taxon>
        <taxon>Bacillati</taxon>
        <taxon>Actinomycetota</taxon>
        <taxon>Actinomycetes</taxon>
        <taxon>Mycobacteriales</taxon>
        <taxon>Gordoniaceae</taxon>
        <taxon>Gordonia</taxon>
    </lineage>
</organism>
<keyword evidence="3" id="KW-1185">Reference proteome</keyword>
<protein>
    <submittedName>
        <fullName evidence="2">Alpha/beta fold hydrolase</fullName>
    </submittedName>
</protein>
<reference evidence="2" key="1">
    <citation type="submission" date="2022-12" db="EMBL/GenBank/DDBJ databases">
        <authorList>
            <person name="Krivoruchko A.V."/>
            <person name="Elkin A."/>
        </authorList>
    </citation>
    <scope>NUCLEOTIDE SEQUENCE</scope>
    <source>
        <strain evidence="2">IEGM 1388</strain>
    </source>
</reference>
<dbReference type="SUPFAM" id="SSF53474">
    <property type="entry name" value="alpha/beta-Hydrolases"/>
    <property type="match status" value="1"/>
</dbReference>
<evidence type="ECO:0000256" key="1">
    <source>
        <dbReference type="SAM" id="SignalP"/>
    </source>
</evidence>
<feature type="signal peptide" evidence="1">
    <location>
        <begin position="1"/>
        <end position="28"/>
    </location>
</feature>
<dbReference type="InterPro" id="IPR029058">
    <property type="entry name" value="AB_hydrolase_fold"/>
</dbReference>
<dbReference type="PANTHER" id="PTHR32015:SF1">
    <property type="entry name" value="LIPASE"/>
    <property type="match status" value="1"/>
</dbReference>
<dbReference type="Gene3D" id="3.40.50.1820">
    <property type="entry name" value="alpha/beta hydrolase"/>
    <property type="match status" value="1"/>
</dbReference>
<dbReference type="GO" id="GO:0016787">
    <property type="term" value="F:hydrolase activity"/>
    <property type="evidence" value="ECO:0007669"/>
    <property type="project" value="UniProtKB-KW"/>
</dbReference>
<gene>
    <name evidence="2" type="ORF">O4213_25065</name>
</gene>
<comment type="caution">
    <text evidence="2">The sequence shown here is derived from an EMBL/GenBank/DDBJ whole genome shotgun (WGS) entry which is preliminary data.</text>
</comment>
<accession>A0ABT4N1Y6</accession>
<feature type="chain" id="PRO_5045840097" evidence="1">
    <location>
        <begin position="29"/>
        <end position="275"/>
    </location>
</feature>
<dbReference type="Proteomes" id="UP001067235">
    <property type="component" value="Unassembled WGS sequence"/>
</dbReference>
<evidence type="ECO:0000313" key="2">
    <source>
        <dbReference type="EMBL" id="MCZ4553279.1"/>
    </source>
</evidence>
<dbReference type="EMBL" id="JAPWIE010000008">
    <property type="protein sequence ID" value="MCZ4553279.1"/>
    <property type="molecule type" value="Genomic_DNA"/>
</dbReference>
<proteinExistence type="predicted"/>
<keyword evidence="2" id="KW-0378">Hydrolase</keyword>
<name>A0ABT4N1Y6_GORRU</name>
<dbReference type="Pfam" id="PF01674">
    <property type="entry name" value="Lipase_2"/>
    <property type="match status" value="1"/>
</dbReference>
<dbReference type="PANTHER" id="PTHR32015">
    <property type="entry name" value="FASTING INDUCED LIPASE"/>
    <property type="match status" value="1"/>
</dbReference>
<sequence>MYVRSAVLRFLSWSALALLSLTALPATAGAQPVSHDFFDGARAEVANPGGSYPGSNDFSCRPSMKHPNPVVLVHGTGGNRQTNWATMIPALRNEGYCVFALTYGTLPGTVWPVSGFGGLTRMEDSAEQLASFIARVRQGTGAARVDLVGHSEGTLMPTYYLKYLGGAQYVDRYVSLAPYWKGQDQGCVSAAGGDGEGFRVRSGPGVAVSGMRAGELWQSVHAADQFGWFAVRSGHFLHQCDDEVRRYRRAVDRRVRARPGREEHRVAGHLRGRPV</sequence>
<evidence type="ECO:0000313" key="3">
    <source>
        <dbReference type="Proteomes" id="UP001067235"/>
    </source>
</evidence>
<dbReference type="InterPro" id="IPR002918">
    <property type="entry name" value="Lipase_EstA/Esterase_EstB"/>
</dbReference>
<keyword evidence="1" id="KW-0732">Signal</keyword>